<dbReference type="InterPro" id="IPR021125">
    <property type="entry name" value="DUF2127"/>
</dbReference>
<sequence length="177" mass="18682">MGAPAAGGGGRRRLLVETAFVLGVLLKGLDGLVELVAGAALLVLHQDRILALTRAAVAEELREDPHDLVANLLLDQAAGLDHGAAVAGGLFLLLHGVVKVVIVAALLAGSRRVYPWAVGALSVLLAVQVVQLVLSPGVVALVLLDAVILALTWHEWRIGRSFHDAWRSVVRGWFPRT</sequence>
<evidence type="ECO:0000313" key="2">
    <source>
        <dbReference type="EMBL" id="MFI2488760.1"/>
    </source>
</evidence>
<feature type="transmembrane region" description="Helical" evidence="1">
    <location>
        <begin position="84"/>
        <end position="106"/>
    </location>
</feature>
<dbReference type="Pfam" id="PF09900">
    <property type="entry name" value="DUF2127"/>
    <property type="match status" value="1"/>
</dbReference>
<gene>
    <name evidence="2" type="ORF">ACH47X_17765</name>
</gene>
<feature type="transmembrane region" description="Helical" evidence="1">
    <location>
        <begin position="113"/>
        <end position="130"/>
    </location>
</feature>
<comment type="caution">
    <text evidence="2">The sequence shown here is derived from an EMBL/GenBank/DDBJ whole genome shotgun (WGS) entry which is preliminary data.</text>
</comment>
<feature type="transmembrane region" description="Helical" evidence="1">
    <location>
        <begin position="20"/>
        <end position="44"/>
    </location>
</feature>
<dbReference type="EMBL" id="JBIRYI010000010">
    <property type="protein sequence ID" value="MFI2488760.1"/>
    <property type="molecule type" value="Genomic_DNA"/>
</dbReference>
<evidence type="ECO:0000256" key="1">
    <source>
        <dbReference type="SAM" id="Phobius"/>
    </source>
</evidence>
<keyword evidence="3" id="KW-1185">Reference proteome</keyword>
<keyword evidence="1" id="KW-1133">Transmembrane helix</keyword>
<reference evidence="2 3" key="1">
    <citation type="submission" date="2024-10" db="EMBL/GenBank/DDBJ databases">
        <title>The Natural Products Discovery Center: Release of the First 8490 Sequenced Strains for Exploring Actinobacteria Biosynthetic Diversity.</title>
        <authorList>
            <person name="Kalkreuter E."/>
            <person name="Kautsar S.A."/>
            <person name="Yang D."/>
            <person name="Bader C.D."/>
            <person name="Teijaro C.N."/>
            <person name="Fluegel L."/>
            <person name="Davis C.M."/>
            <person name="Simpson J.R."/>
            <person name="Lauterbach L."/>
            <person name="Steele A.D."/>
            <person name="Gui C."/>
            <person name="Meng S."/>
            <person name="Li G."/>
            <person name="Viehrig K."/>
            <person name="Ye F."/>
            <person name="Su P."/>
            <person name="Kiefer A.F."/>
            <person name="Nichols A."/>
            <person name="Cepeda A.J."/>
            <person name="Yan W."/>
            <person name="Fan B."/>
            <person name="Jiang Y."/>
            <person name="Adhikari A."/>
            <person name="Zheng C.-J."/>
            <person name="Schuster L."/>
            <person name="Cowan T.M."/>
            <person name="Smanski M.J."/>
            <person name="Chevrette M.G."/>
            <person name="De Carvalho L.P.S."/>
            <person name="Shen B."/>
        </authorList>
    </citation>
    <scope>NUCLEOTIDE SEQUENCE [LARGE SCALE GENOMIC DNA]</scope>
    <source>
        <strain evidence="2 3">NPDC019481</strain>
    </source>
</reference>
<evidence type="ECO:0000313" key="3">
    <source>
        <dbReference type="Proteomes" id="UP001611580"/>
    </source>
</evidence>
<name>A0ABW7XNB0_9MICO</name>
<proteinExistence type="predicted"/>
<protein>
    <submittedName>
        <fullName evidence="2">DUF2127 domain-containing protein</fullName>
    </submittedName>
</protein>
<keyword evidence="1" id="KW-0472">Membrane</keyword>
<organism evidence="2 3">
    <name type="scientific">Promicromonospora kroppenstedtii</name>
    <dbReference type="NCBI Taxonomy" id="440482"/>
    <lineage>
        <taxon>Bacteria</taxon>
        <taxon>Bacillati</taxon>
        <taxon>Actinomycetota</taxon>
        <taxon>Actinomycetes</taxon>
        <taxon>Micrococcales</taxon>
        <taxon>Promicromonosporaceae</taxon>
        <taxon>Promicromonospora</taxon>
    </lineage>
</organism>
<keyword evidence="1" id="KW-0812">Transmembrane</keyword>
<dbReference type="RefSeq" id="WP_397405847.1">
    <property type="nucleotide sequence ID" value="NZ_JBIRYI010000010.1"/>
</dbReference>
<dbReference type="Proteomes" id="UP001611580">
    <property type="component" value="Unassembled WGS sequence"/>
</dbReference>
<accession>A0ABW7XNB0</accession>